<dbReference type="EMBL" id="CAJNOK010001581">
    <property type="protein sequence ID" value="CAF0819313.1"/>
    <property type="molecule type" value="Genomic_DNA"/>
</dbReference>
<feature type="region of interest" description="Disordered" evidence="1">
    <location>
        <begin position="268"/>
        <end position="333"/>
    </location>
</feature>
<feature type="compositionally biased region" description="Basic and acidic residues" evidence="1">
    <location>
        <begin position="268"/>
        <end position="287"/>
    </location>
</feature>
<dbReference type="Proteomes" id="UP000682733">
    <property type="component" value="Unassembled WGS sequence"/>
</dbReference>
<keyword evidence="6" id="KW-1185">Reference proteome</keyword>
<dbReference type="EMBL" id="CAJNOQ010001143">
    <property type="protein sequence ID" value="CAF0871491.1"/>
    <property type="molecule type" value="Genomic_DNA"/>
</dbReference>
<dbReference type="EMBL" id="CAJOBC010001143">
    <property type="protein sequence ID" value="CAF3658800.1"/>
    <property type="molecule type" value="Genomic_DNA"/>
</dbReference>
<evidence type="ECO:0000313" key="4">
    <source>
        <dbReference type="EMBL" id="CAF3603509.1"/>
    </source>
</evidence>
<evidence type="ECO:0000313" key="3">
    <source>
        <dbReference type="EMBL" id="CAF0871491.1"/>
    </source>
</evidence>
<protein>
    <submittedName>
        <fullName evidence="3">Uncharacterized protein</fullName>
    </submittedName>
</protein>
<dbReference type="Proteomes" id="UP000681722">
    <property type="component" value="Unassembled WGS sequence"/>
</dbReference>
<dbReference type="Proteomes" id="UP000663829">
    <property type="component" value="Unassembled WGS sequence"/>
</dbReference>
<dbReference type="EMBL" id="CAJOBA010001580">
    <property type="protein sequence ID" value="CAF3603509.1"/>
    <property type="molecule type" value="Genomic_DNA"/>
</dbReference>
<sequence>MRLPQDELPPPVASPSGPSSNSNSNTTIQIQNIFAEVQSQLPSVVFDNDDDEKSISDDECDAEANAIQQQYIAHDLFDTNSRLLNPYPEDLLESLLKGNDSFISAHPRLPDAENQKPPSVELQMRASPNPLEKESLNENASTNKSNLSNHSQFLSMDLLNGIDFEKLNTTCDKHSRLPTNVSRSRPQPTNSRAFSNSPAKDDVVLQRLVQHASKFGHESTAGHSNHIPPQPFENTGFRNLERALHEAEERDARRKRIMAPETERKTIYLDLRQSEKEKKRKEEEEKTSVSVINRILQRNPTNSKSDSSSDDDENNNMLWFEKRREMKNKLSKS</sequence>
<feature type="region of interest" description="Disordered" evidence="1">
    <location>
        <begin position="1"/>
        <end position="26"/>
    </location>
</feature>
<evidence type="ECO:0000256" key="1">
    <source>
        <dbReference type="SAM" id="MobiDB-lite"/>
    </source>
</evidence>
<feature type="region of interest" description="Disordered" evidence="1">
    <location>
        <begin position="128"/>
        <end position="148"/>
    </location>
</feature>
<comment type="caution">
    <text evidence="3">The sequence shown here is derived from an EMBL/GenBank/DDBJ whole genome shotgun (WGS) entry which is preliminary data.</text>
</comment>
<gene>
    <name evidence="3" type="ORF">GPM918_LOCUS7123</name>
    <name evidence="2" type="ORF">OVA965_LOCUS5562</name>
    <name evidence="5" type="ORF">SRO942_LOCUS7123</name>
    <name evidence="4" type="ORF">TMI583_LOCUS5557</name>
</gene>
<organism evidence="3 6">
    <name type="scientific">Didymodactylos carnosus</name>
    <dbReference type="NCBI Taxonomy" id="1234261"/>
    <lineage>
        <taxon>Eukaryota</taxon>
        <taxon>Metazoa</taxon>
        <taxon>Spiralia</taxon>
        <taxon>Gnathifera</taxon>
        <taxon>Rotifera</taxon>
        <taxon>Eurotatoria</taxon>
        <taxon>Bdelloidea</taxon>
        <taxon>Philodinida</taxon>
        <taxon>Philodinidae</taxon>
        <taxon>Didymodactylos</taxon>
    </lineage>
</organism>
<feature type="compositionally biased region" description="Polar residues" evidence="1">
    <location>
        <begin position="177"/>
        <end position="198"/>
    </location>
</feature>
<feature type="compositionally biased region" description="Polar residues" evidence="1">
    <location>
        <begin position="137"/>
        <end position="148"/>
    </location>
</feature>
<dbReference type="OrthoDB" id="10033447at2759"/>
<feature type="compositionally biased region" description="Basic and acidic residues" evidence="1">
    <location>
        <begin position="320"/>
        <end position="333"/>
    </location>
</feature>
<proteinExistence type="predicted"/>
<feature type="compositionally biased region" description="Low complexity" evidence="1">
    <location>
        <begin position="14"/>
        <end position="25"/>
    </location>
</feature>
<feature type="compositionally biased region" description="Polar residues" evidence="1">
    <location>
        <begin position="288"/>
        <end position="301"/>
    </location>
</feature>
<evidence type="ECO:0000313" key="6">
    <source>
        <dbReference type="Proteomes" id="UP000663829"/>
    </source>
</evidence>
<evidence type="ECO:0000313" key="5">
    <source>
        <dbReference type="EMBL" id="CAF3658800.1"/>
    </source>
</evidence>
<dbReference type="Proteomes" id="UP000677228">
    <property type="component" value="Unassembled WGS sequence"/>
</dbReference>
<dbReference type="AlphaFoldDB" id="A0A813XL52"/>
<evidence type="ECO:0000313" key="2">
    <source>
        <dbReference type="EMBL" id="CAF0819313.1"/>
    </source>
</evidence>
<reference evidence="3" key="1">
    <citation type="submission" date="2021-02" db="EMBL/GenBank/DDBJ databases">
        <authorList>
            <person name="Nowell W R."/>
        </authorList>
    </citation>
    <scope>NUCLEOTIDE SEQUENCE</scope>
</reference>
<name>A0A813XL52_9BILA</name>
<feature type="region of interest" description="Disordered" evidence="1">
    <location>
        <begin position="175"/>
        <end position="198"/>
    </location>
</feature>
<accession>A0A813XL52</accession>